<reference evidence="1" key="1">
    <citation type="submission" date="2022-12" db="EMBL/GenBank/DDBJ databases">
        <authorList>
            <person name="Brejova B."/>
        </authorList>
    </citation>
    <scope>NUCLEOTIDE SEQUENCE</scope>
</reference>
<dbReference type="OrthoDB" id="4003546at2759"/>
<sequence>MVKISSSIKLNLKPIRIRFYSVKTTLKTYNIDEDGFKKVHIAINLLFPGLGHSSVYEITSEFIKEIPPNILQKEKIRKMELIEDSGHILENLEFAFPYLPTSIIDESFYMQIKNEYELIENHNELPKALPKLIKSANMYPLIFCGKEDLIPELFQKVYDQECQNKEEIISILKALKEFGEKSFLYHQTLYNDQVVTLKPGQYEKLISNSFIPKCISYEFRKINDFQTSESCENIFYQWLGFVTLVDGALPKKFMKEFEWWKNVRPDQPSGEPTDLVSKEELIEIKNRLYFYTNFADYSLRTLVHRNFILHETRKYKSEWLKIYKSIVTDQFKKQLNMAIYGYLVLQDSKLESDTINKIIGPSKYSIFLSKPNLSLYQMMKMSNHVNSQDIIYPIISNLGTSLNTHEVPKMIINNNVINKILTLNHLQTNNNFIKNFATASNLAYDYYLRRVITQYKFDEYSIDVKTRLLEILNGSLFKEYYVDQYMKFFNTQKDHTKFYNEYLTNLHKSNYYASQFDQIFGCLSEESKFKFCKTMIHNIFKMLAYVKDDYKLIDVFFKEFNNQLKKRQSKELESVLMKEPLNIVRVAPRASLEVVELKIPEEQLKELTLKFLKFKNAQANSDLNLRQFILMNKSFTDKIKGKVHKEQLIDAGRKLMSNETIDEAYLKSFSASLTKPQACFNFDCFDRSLADLNIKLETTPIETDKSFLQLPTPILDSANKNLLTVCYYIALKFNKKLGVSSLELPEMITKQATVAFEYYNYQVYKQILIHSKMANIHNEQLFYLLTKEKKLFKLINKVNGFDRPLFGDQKLTDTYKRMIEAKAFNEYYDLKFQIQIFNQFLAILLIDNQKGLDEWTENLVKSVLIQVEGKRDIDAYLRNFNKLFGYTPDKL</sequence>
<dbReference type="Proteomes" id="UP001152885">
    <property type="component" value="Unassembled WGS sequence"/>
</dbReference>
<dbReference type="AlphaFoldDB" id="A0A9W4TXF0"/>
<accession>A0A9W4TXF0</accession>
<evidence type="ECO:0000313" key="2">
    <source>
        <dbReference type="Proteomes" id="UP001152885"/>
    </source>
</evidence>
<name>A0A9W4TXF0_9ASCO</name>
<protein>
    <submittedName>
        <fullName evidence="1">Uncharacterized protein</fullName>
    </submittedName>
</protein>
<proteinExistence type="predicted"/>
<gene>
    <name evidence="1" type="ORF">CANVERA_P1985</name>
</gene>
<comment type="caution">
    <text evidence="1">The sequence shown here is derived from an EMBL/GenBank/DDBJ whole genome shotgun (WGS) entry which is preliminary data.</text>
</comment>
<organism evidence="1 2">
    <name type="scientific">Candida verbasci</name>
    <dbReference type="NCBI Taxonomy" id="1227364"/>
    <lineage>
        <taxon>Eukaryota</taxon>
        <taxon>Fungi</taxon>
        <taxon>Dikarya</taxon>
        <taxon>Ascomycota</taxon>
        <taxon>Saccharomycotina</taxon>
        <taxon>Pichiomycetes</taxon>
        <taxon>Debaryomycetaceae</taxon>
        <taxon>Candida/Lodderomyces clade</taxon>
        <taxon>Candida</taxon>
    </lineage>
</organism>
<keyword evidence="2" id="KW-1185">Reference proteome</keyword>
<evidence type="ECO:0000313" key="1">
    <source>
        <dbReference type="EMBL" id="CAI5757471.1"/>
    </source>
</evidence>
<dbReference type="EMBL" id="CANTUO010000001">
    <property type="protein sequence ID" value="CAI5757471.1"/>
    <property type="molecule type" value="Genomic_DNA"/>
</dbReference>